<dbReference type="PANTHER" id="PTHR30561">
    <property type="entry name" value="SMR FAMILY PROTON-DEPENDENT DRUG EFFLUX TRANSPORTER SUGE"/>
    <property type="match status" value="1"/>
</dbReference>
<comment type="subcellular location">
    <subcellularLocation>
        <location evidence="1">Cell membrane</location>
        <topology evidence="1">Multi-pass membrane protein</topology>
    </subcellularLocation>
</comment>
<dbReference type="EMBL" id="LJCR01000599">
    <property type="protein sequence ID" value="KPV52276.1"/>
    <property type="molecule type" value="Genomic_DNA"/>
</dbReference>
<organism evidence="7 8">
    <name type="scientific">Kouleothrix aurantiaca</name>
    <dbReference type="NCBI Taxonomy" id="186479"/>
    <lineage>
        <taxon>Bacteria</taxon>
        <taxon>Bacillati</taxon>
        <taxon>Chloroflexota</taxon>
        <taxon>Chloroflexia</taxon>
        <taxon>Chloroflexales</taxon>
        <taxon>Roseiflexineae</taxon>
        <taxon>Roseiflexaceae</taxon>
        <taxon>Kouleothrix</taxon>
    </lineage>
</organism>
<keyword evidence="3 6" id="KW-0812">Transmembrane</keyword>
<feature type="transmembrane region" description="Helical" evidence="6">
    <location>
        <begin position="108"/>
        <end position="126"/>
    </location>
</feature>
<protein>
    <submittedName>
        <fullName evidence="7">Uncharacterized protein</fullName>
    </submittedName>
</protein>
<evidence type="ECO:0000313" key="7">
    <source>
        <dbReference type="EMBL" id="KPV52276.1"/>
    </source>
</evidence>
<evidence type="ECO:0000256" key="2">
    <source>
        <dbReference type="ARBA" id="ARBA00022475"/>
    </source>
</evidence>
<feature type="transmembrane region" description="Helical" evidence="6">
    <location>
        <begin position="55"/>
        <end position="75"/>
    </location>
</feature>
<evidence type="ECO:0000256" key="4">
    <source>
        <dbReference type="ARBA" id="ARBA00022989"/>
    </source>
</evidence>
<dbReference type="GO" id="GO:0005886">
    <property type="term" value="C:plasma membrane"/>
    <property type="evidence" value="ECO:0007669"/>
    <property type="project" value="UniProtKB-SubCell"/>
</dbReference>
<gene>
    <name evidence="7" type="ORF">SE17_16455</name>
</gene>
<evidence type="ECO:0000256" key="1">
    <source>
        <dbReference type="ARBA" id="ARBA00004651"/>
    </source>
</evidence>
<dbReference type="PATRIC" id="fig|186479.3.peg.9226"/>
<sequence>MTARRNMLIYILLLIAIGLTVTGEVLLKLGMNTVRADVGAFNASLPVLLRTFTEWRVVLGFVLIFSGALFWLGVISRADFSFAYPLLALSYVIALLPAHFVIGERVTLNRIIGAFVVVIGAVIIGWEQK</sequence>
<keyword evidence="8" id="KW-1185">Reference proteome</keyword>
<reference evidence="7 8" key="1">
    <citation type="submission" date="2015-09" db="EMBL/GenBank/DDBJ databases">
        <title>Draft genome sequence of Kouleothrix aurantiaca JCM 19913.</title>
        <authorList>
            <person name="Hemp J."/>
        </authorList>
    </citation>
    <scope>NUCLEOTIDE SEQUENCE [LARGE SCALE GENOMIC DNA]</scope>
    <source>
        <strain evidence="7 8">COM-B</strain>
    </source>
</reference>
<keyword evidence="2" id="KW-1003">Cell membrane</keyword>
<dbReference type="PANTHER" id="PTHR30561:SF9">
    <property type="entry name" value="4-AMINO-4-DEOXY-L-ARABINOSE-PHOSPHOUNDECAPRENOL FLIPPASE SUBUNIT ARNF-RELATED"/>
    <property type="match status" value="1"/>
</dbReference>
<evidence type="ECO:0000256" key="3">
    <source>
        <dbReference type="ARBA" id="ARBA00022692"/>
    </source>
</evidence>
<accession>A0A0P9D2N4</accession>
<dbReference type="Proteomes" id="UP000050509">
    <property type="component" value="Unassembled WGS sequence"/>
</dbReference>
<keyword evidence="5 6" id="KW-0472">Membrane</keyword>
<dbReference type="Gene3D" id="1.10.3730.20">
    <property type="match status" value="1"/>
</dbReference>
<comment type="caution">
    <text evidence="7">The sequence shown here is derived from an EMBL/GenBank/DDBJ whole genome shotgun (WGS) entry which is preliminary data.</text>
</comment>
<dbReference type="InterPro" id="IPR037185">
    <property type="entry name" value="EmrE-like"/>
</dbReference>
<dbReference type="SUPFAM" id="SSF103481">
    <property type="entry name" value="Multidrug resistance efflux transporter EmrE"/>
    <property type="match status" value="1"/>
</dbReference>
<evidence type="ECO:0000256" key="6">
    <source>
        <dbReference type="SAM" id="Phobius"/>
    </source>
</evidence>
<dbReference type="InterPro" id="IPR000390">
    <property type="entry name" value="Small_drug/metabolite_transptr"/>
</dbReference>
<evidence type="ECO:0000313" key="8">
    <source>
        <dbReference type="Proteomes" id="UP000050509"/>
    </source>
</evidence>
<feature type="transmembrane region" description="Helical" evidence="6">
    <location>
        <begin position="82"/>
        <end position="102"/>
    </location>
</feature>
<dbReference type="GO" id="GO:0022857">
    <property type="term" value="F:transmembrane transporter activity"/>
    <property type="evidence" value="ECO:0007669"/>
    <property type="project" value="InterPro"/>
</dbReference>
<keyword evidence="4 6" id="KW-1133">Transmembrane helix</keyword>
<dbReference type="AlphaFoldDB" id="A0A0P9D2N4"/>
<evidence type="ECO:0000256" key="5">
    <source>
        <dbReference type="ARBA" id="ARBA00023136"/>
    </source>
</evidence>
<name>A0A0P9D2N4_9CHLR</name>
<proteinExistence type="predicted"/>